<evidence type="ECO:0000313" key="3">
    <source>
        <dbReference type="Proteomes" id="UP001346869"/>
    </source>
</evidence>
<feature type="compositionally biased region" description="Low complexity" evidence="1">
    <location>
        <begin position="113"/>
        <end position="124"/>
    </location>
</feature>
<protein>
    <submittedName>
        <fullName evidence="2">Uncharacterized protein</fullName>
    </submittedName>
</protein>
<gene>
    <name evidence="2" type="ORF">PBY51_009373</name>
</gene>
<keyword evidence="3" id="KW-1185">Reference proteome</keyword>
<feature type="compositionally biased region" description="Basic and acidic residues" evidence="1">
    <location>
        <begin position="93"/>
        <end position="112"/>
    </location>
</feature>
<comment type="caution">
    <text evidence="2">The sequence shown here is derived from an EMBL/GenBank/DDBJ whole genome shotgun (WGS) entry which is preliminary data.</text>
</comment>
<dbReference type="AlphaFoldDB" id="A0AAN8AUX0"/>
<accession>A0AAN8AUX0</accession>
<evidence type="ECO:0000313" key="2">
    <source>
        <dbReference type="EMBL" id="KAK5868347.1"/>
    </source>
</evidence>
<evidence type="ECO:0000256" key="1">
    <source>
        <dbReference type="SAM" id="MobiDB-lite"/>
    </source>
</evidence>
<dbReference type="EMBL" id="JAUZQC010000007">
    <property type="protein sequence ID" value="KAK5868347.1"/>
    <property type="molecule type" value="Genomic_DNA"/>
</dbReference>
<proteinExistence type="predicted"/>
<name>A0AAN8AUX0_ELEMC</name>
<feature type="region of interest" description="Disordered" evidence="1">
    <location>
        <begin position="93"/>
        <end position="135"/>
    </location>
</feature>
<reference evidence="2 3" key="2">
    <citation type="journal article" date="2023" name="Mol. Biol. Evol.">
        <title>Genomics of Secondarily Temperate Adaptation in the Only Non-Antarctic Icefish.</title>
        <authorList>
            <person name="Rivera-Colon A.G."/>
            <person name="Rayamajhi N."/>
            <person name="Minhas B.F."/>
            <person name="Madrigal G."/>
            <person name="Bilyk K.T."/>
            <person name="Yoon V."/>
            <person name="Hune M."/>
            <person name="Gregory S."/>
            <person name="Cheng C.H.C."/>
            <person name="Catchen J.M."/>
        </authorList>
    </citation>
    <scope>NUCLEOTIDE SEQUENCE [LARGE SCALE GENOMIC DNA]</scope>
    <source>
        <strain evidence="2">JMC-PN-2008</strain>
    </source>
</reference>
<reference evidence="2 3" key="1">
    <citation type="journal article" date="2023" name="Genes (Basel)">
        <title>Chromosome-Level Genome Assembly and Circadian Gene Repertoire of the Patagonia Blennie Eleginops maclovinus-The Closest Ancestral Proxy of Antarctic Cryonotothenioids.</title>
        <authorList>
            <person name="Cheng C.C."/>
            <person name="Rivera-Colon A.G."/>
            <person name="Minhas B.F."/>
            <person name="Wilson L."/>
            <person name="Rayamajhi N."/>
            <person name="Vargas-Chacoff L."/>
            <person name="Catchen J.M."/>
        </authorList>
    </citation>
    <scope>NUCLEOTIDE SEQUENCE [LARGE SCALE GENOMIC DNA]</scope>
    <source>
        <strain evidence="2">JMC-PN-2008</strain>
    </source>
</reference>
<dbReference type="Proteomes" id="UP001346869">
    <property type="component" value="Unassembled WGS sequence"/>
</dbReference>
<sequence length="161" mass="17697">MICFAQFFHRTPCRHFSRHNETTKTLPAQQSPPLSPCSRHSSLRKIQCVHRRSSVSSLEIKVSVSGLGLSGNASSCCSLTCPSLCILVPDRREQEKNADRQRARHSCVEKRSASPAPQRQAPPRNLLTGGASEGGRRLLVSGRSCMGAWKPSRGMYAGPRK</sequence>
<organism evidence="2 3">
    <name type="scientific">Eleginops maclovinus</name>
    <name type="common">Patagonian blennie</name>
    <name type="synonym">Eleginus maclovinus</name>
    <dbReference type="NCBI Taxonomy" id="56733"/>
    <lineage>
        <taxon>Eukaryota</taxon>
        <taxon>Metazoa</taxon>
        <taxon>Chordata</taxon>
        <taxon>Craniata</taxon>
        <taxon>Vertebrata</taxon>
        <taxon>Euteleostomi</taxon>
        <taxon>Actinopterygii</taxon>
        <taxon>Neopterygii</taxon>
        <taxon>Teleostei</taxon>
        <taxon>Neoteleostei</taxon>
        <taxon>Acanthomorphata</taxon>
        <taxon>Eupercaria</taxon>
        <taxon>Perciformes</taxon>
        <taxon>Notothenioidei</taxon>
        <taxon>Eleginopidae</taxon>
        <taxon>Eleginops</taxon>
    </lineage>
</organism>